<feature type="domain" description="UPF0033" evidence="1">
    <location>
        <begin position="8"/>
        <end position="32"/>
    </location>
</feature>
<dbReference type="PANTHER" id="PTHR33279:SF18">
    <property type="entry name" value="SULFUR CARRIER PROTEIN MJ0990-RELATED"/>
    <property type="match status" value="1"/>
</dbReference>
<dbReference type="Gene3D" id="3.30.110.40">
    <property type="entry name" value="TusA-like domain"/>
    <property type="match status" value="1"/>
</dbReference>
<reference evidence="2" key="1">
    <citation type="journal article" date="2020" name="bioRxiv">
        <title>A rank-normalized archaeal taxonomy based on genome phylogeny resolves widespread incomplete and uneven classifications.</title>
        <authorList>
            <person name="Rinke C."/>
            <person name="Chuvochina M."/>
            <person name="Mussig A.J."/>
            <person name="Chaumeil P.-A."/>
            <person name="Waite D.W."/>
            <person name="Whitman W.B."/>
            <person name="Parks D.H."/>
            <person name="Hugenholtz P."/>
        </authorList>
    </citation>
    <scope>NUCLEOTIDE SEQUENCE</scope>
    <source>
        <strain evidence="2">UBA8853</strain>
    </source>
</reference>
<dbReference type="Proteomes" id="UP000619545">
    <property type="component" value="Unassembled WGS sequence"/>
</dbReference>
<dbReference type="InterPro" id="IPR001455">
    <property type="entry name" value="TusA-like"/>
</dbReference>
<evidence type="ECO:0000259" key="1">
    <source>
        <dbReference type="PROSITE" id="PS01148"/>
    </source>
</evidence>
<dbReference type="PROSITE" id="PS01148">
    <property type="entry name" value="UPF0033"/>
    <property type="match status" value="1"/>
</dbReference>
<dbReference type="Pfam" id="PF01206">
    <property type="entry name" value="TusA"/>
    <property type="match status" value="1"/>
</dbReference>
<evidence type="ECO:0000313" key="3">
    <source>
        <dbReference type="Proteomes" id="UP000619545"/>
    </source>
</evidence>
<protein>
    <submittedName>
        <fullName evidence="2">Sulfurtransferase TusA family protein</fullName>
    </submittedName>
</protein>
<dbReference type="PANTHER" id="PTHR33279">
    <property type="entry name" value="SULFUR CARRIER PROTEIN YEDF-RELATED"/>
    <property type="match status" value="1"/>
</dbReference>
<dbReference type="EMBL" id="DUJS01000004">
    <property type="protein sequence ID" value="HII70600.1"/>
    <property type="molecule type" value="Genomic_DNA"/>
</dbReference>
<keyword evidence="2" id="KW-0808">Transferase</keyword>
<dbReference type="GeneID" id="1477560"/>
<dbReference type="OMA" id="RRMCTTH"/>
<accession>A0A832T9I0</accession>
<gene>
    <name evidence="2" type="ORF">HA336_05145</name>
</gene>
<comment type="caution">
    <text evidence="2">The sequence shown here is derived from an EMBL/GenBank/DDBJ whole genome shotgun (WGS) entry which is preliminary data.</text>
</comment>
<dbReference type="RefSeq" id="WP_011018629.1">
    <property type="nucleotide sequence ID" value="NZ_DUJS01000004.1"/>
</dbReference>
<dbReference type="GO" id="GO:0016740">
    <property type="term" value="F:transferase activity"/>
    <property type="evidence" value="ECO:0007669"/>
    <property type="project" value="UniProtKB-KW"/>
</dbReference>
<proteinExistence type="predicted"/>
<dbReference type="InterPro" id="IPR036868">
    <property type="entry name" value="TusA-like_sf"/>
</dbReference>
<evidence type="ECO:0000313" key="2">
    <source>
        <dbReference type="EMBL" id="HII70600.1"/>
    </source>
</evidence>
<dbReference type="AlphaFoldDB" id="A0A832T9I0"/>
<sequence>MVEYDEELDVRGKICPMPVLETRKKLEEMSEGEVLKVVGDYPPAKDNIRRFAEENGHEVLDVEEGEDHFVIYIKKKG</sequence>
<name>A0A832T9I0_9EURY</name>
<dbReference type="SUPFAM" id="SSF64307">
    <property type="entry name" value="SirA-like"/>
    <property type="match status" value="1"/>
</dbReference>
<organism evidence="2 3">
    <name type="scientific">Methanopyrus kandleri</name>
    <dbReference type="NCBI Taxonomy" id="2320"/>
    <lineage>
        <taxon>Archaea</taxon>
        <taxon>Methanobacteriati</taxon>
        <taxon>Methanobacteriota</taxon>
        <taxon>Methanomada group</taxon>
        <taxon>Methanopyri</taxon>
        <taxon>Methanopyrales</taxon>
        <taxon>Methanopyraceae</taxon>
        <taxon>Methanopyrus</taxon>
    </lineage>
</organism>
<dbReference type="CDD" id="cd00291">
    <property type="entry name" value="SirA_YedF_YeeD"/>
    <property type="match status" value="1"/>
</dbReference>